<gene>
    <name evidence="2" type="ORF">Spa11_35330</name>
</gene>
<dbReference type="EMBL" id="CP036349">
    <property type="protein sequence ID" value="QDV75318.1"/>
    <property type="molecule type" value="Genomic_DNA"/>
</dbReference>
<organism evidence="2 3">
    <name type="scientific">Botrimarina mediterranea</name>
    <dbReference type="NCBI Taxonomy" id="2528022"/>
    <lineage>
        <taxon>Bacteria</taxon>
        <taxon>Pseudomonadati</taxon>
        <taxon>Planctomycetota</taxon>
        <taxon>Planctomycetia</taxon>
        <taxon>Pirellulales</taxon>
        <taxon>Lacipirellulaceae</taxon>
        <taxon>Botrimarina</taxon>
    </lineage>
</organism>
<keyword evidence="3" id="KW-1185">Reference proteome</keyword>
<evidence type="ECO:0000313" key="3">
    <source>
        <dbReference type="Proteomes" id="UP000316426"/>
    </source>
</evidence>
<sequence length="610" mass="65566">MRPPFLAAALSAVAFSIGCGPTGPELDPAQFPKALITLESLTEEIIAAFEAGNPQAADRPMHQLGKSFSTIQQLAGVAGLSDQQLTKLDDAKDSLLETFAVLHEPLHEDELPEDFKFEPLKQQLLDGLAELRAALPPEIVAKMDEAAAERAASPTSPSSDDAHDHDAHDHEGHSDHDHADHDDEEHADHDHDDHTDEPAADMPADNTGAALPPPSGRFRLASLHKTGRAPIGPTVMMYDATSLDTAPEHVSRAADLMASAPSADRWVQLVPTLHARLKPDLTIDAYGLQGSRGASWTSPDNFTVATDDLADRFRDAFAKAIGQAVRRGLHVSLLPHLDPAGGRVNEWRNLYRFTPSKTIGAGSYESLLIKPLADAIEAEATSDTRFDLALSGEMGRSLFQHPQAYRAIVLRLRERFAANPRTKGVQIGVALNWSGLAGEAEEAAIDHAAVAELFAELDFIGVSCYAPVSVPPTAEDFLAATQNFVEELRSLGGDLSPNARLVYSEVGIGGGYPEFGIDGLRYPTPAQVAAKPYEGRGHGRNNPWDDPALAKLRSGYYGALCDYLSNDANASPPIDKAFLWSEGPWDPQGVASRSFRDEAIAASIDRHNAG</sequence>
<feature type="compositionally biased region" description="Low complexity" evidence="1">
    <location>
        <begin position="149"/>
        <end position="159"/>
    </location>
</feature>
<protein>
    <submittedName>
        <fullName evidence="2">Uncharacterized protein</fullName>
    </submittedName>
</protein>
<dbReference type="Proteomes" id="UP000316426">
    <property type="component" value="Chromosome"/>
</dbReference>
<evidence type="ECO:0000256" key="1">
    <source>
        <dbReference type="SAM" id="MobiDB-lite"/>
    </source>
</evidence>
<evidence type="ECO:0000313" key="2">
    <source>
        <dbReference type="EMBL" id="QDV75318.1"/>
    </source>
</evidence>
<feature type="compositionally biased region" description="Basic and acidic residues" evidence="1">
    <location>
        <begin position="160"/>
        <end position="197"/>
    </location>
</feature>
<dbReference type="KEGG" id="bmei:Spa11_35330"/>
<dbReference type="Gene3D" id="3.20.20.80">
    <property type="entry name" value="Glycosidases"/>
    <property type="match status" value="1"/>
</dbReference>
<dbReference type="PROSITE" id="PS51257">
    <property type="entry name" value="PROKAR_LIPOPROTEIN"/>
    <property type="match status" value="1"/>
</dbReference>
<name>A0A518KC18_9BACT</name>
<proteinExistence type="predicted"/>
<dbReference type="RefSeq" id="WP_197529478.1">
    <property type="nucleotide sequence ID" value="NZ_CP036349.1"/>
</dbReference>
<reference evidence="2 3" key="1">
    <citation type="submission" date="2019-02" db="EMBL/GenBank/DDBJ databases">
        <title>Deep-cultivation of Planctomycetes and their phenomic and genomic characterization uncovers novel biology.</title>
        <authorList>
            <person name="Wiegand S."/>
            <person name="Jogler M."/>
            <person name="Boedeker C."/>
            <person name="Pinto D."/>
            <person name="Vollmers J."/>
            <person name="Rivas-Marin E."/>
            <person name="Kohn T."/>
            <person name="Peeters S.H."/>
            <person name="Heuer A."/>
            <person name="Rast P."/>
            <person name="Oberbeckmann S."/>
            <person name="Bunk B."/>
            <person name="Jeske O."/>
            <person name="Meyerdierks A."/>
            <person name="Storesund J.E."/>
            <person name="Kallscheuer N."/>
            <person name="Luecker S."/>
            <person name="Lage O.M."/>
            <person name="Pohl T."/>
            <person name="Merkel B.J."/>
            <person name="Hornburger P."/>
            <person name="Mueller R.-W."/>
            <person name="Bruemmer F."/>
            <person name="Labrenz M."/>
            <person name="Spormann A.M."/>
            <person name="Op den Camp H."/>
            <person name="Overmann J."/>
            <person name="Amann R."/>
            <person name="Jetten M.S.M."/>
            <person name="Mascher T."/>
            <person name="Medema M.H."/>
            <person name="Devos D.P."/>
            <person name="Kaster A.-K."/>
            <person name="Ovreas L."/>
            <person name="Rohde M."/>
            <person name="Galperin M.Y."/>
            <person name="Jogler C."/>
        </authorList>
    </citation>
    <scope>NUCLEOTIDE SEQUENCE [LARGE SCALE GENOMIC DNA]</scope>
    <source>
        <strain evidence="2 3">Spa11</strain>
    </source>
</reference>
<dbReference type="AlphaFoldDB" id="A0A518KC18"/>
<feature type="region of interest" description="Disordered" evidence="1">
    <location>
        <begin position="145"/>
        <end position="219"/>
    </location>
</feature>
<accession>A0A518KC18</accession>